<dbReference type="Proteomes" id="UP000019494">
    <property type="component" value="Unassembled WGS sequence"/>
</dbReference>
<feature type="region of interest" description="Disordered" evidence="1">
    <location>
        <begin position="214"/>
        <end position="279"/>
    </location>
</feature>
<dbReference type="EMBL" id="AWQS01000059">
    <property type="protein sequence ID" value="EWT06215.1"/>
    <property type="molecule type" value="Genomic_DNA"/>
</dbReference>
<evidence type="ECO:0008006" key="4">
    <source>
        <dbReference type="Google" id="ProtNLM"/>
    </source>
</evidence>
<gene>
    <name evidence="2" type="ORF">N864_23125</name>
</gene>
<protein>
    <recommendedName>
        <fullName evidence="4">Nucleotidyl transferase AbiEii toxin, Type IV TA system</fullName>
    </recommendedName>
</protein>
<evidence type="ECO:0000313" key="3">
    <source>
        <dbReference type="Proteomes" id="UP000019494"/>
    </source>
</evidence>
<organism evidence="2 3">
    <name type="scientific">Intrasporangium chromatireducens Q5-1</name>
    <dbReference type="NCBI Taxonomy" id="584657"/>
    <lineage>
        <taxon>Bacteria</taxon>
        <taxon>Bacillati</taxon>
        <taxon>Actinomycetota</taxon>
        <taxon>Actinomycetes</taxon>
        <taxon>Micrococcales</taxon>
        <taxon>Intrasporangiaceae</taxon>
        <taxon>Intrasporangium</taxon>
    </lineage>
</organism>
<evidence type="ECO:0000256" key="1">
    <source>
        <dbReference type="SAM" id="MobiDB-lite"/>
    </source>
</evidence>
<dbReference type="OrthoDB" id="3870258at2"/>
<feature type="compositionally biased region" description="Gly residues" evidence="1">
    <location>
        <begin position="268"/>
        <end position="279"/>
    </location>
</feature>
<dbReference type="InterPro" id="IPR014942">
    <property type="entry name" value="AbiEii"/>
</dbReference>
<evidence type="ECO:0000313" key="2">
    <source>
        <dbReference type="EMBL" id="EWT06215.1"/>
    </source>
</evidence>
<dbReference type="AlphaFoldDB" id="W9GJE7"/>
<proteinExistence type="predicted"/>
<sequence>MSAETDAQREVTRVALAGIAGAGFALAGSGAIREHGVSDRPTEDVDLFTPRQDSAEFGRAVERVVADLRGSGYEVEEVRRVEQFARLQVRTAEGLQLDVDLGVDWRANAPVRLDVGPVLSLEDAVGNKVSAVYSRGEPRDYLDLDAIRGSGRFTDEELVNAVAERDAGFEVSMFAQQLEAVHRVTLLDVERYGITAEQLDGIKERCTRWAADLRRESETTTAEAARPPGLHRSPLSASYPRAATEATRGGAEQSGVAPRRGDPYLPGRGYGGGGRGEGR</sequence>
<comment type="caution">
    <text evidence="2">The sequence shown here is derived from an EMBL/GenBank/DDBJ whole genome shotgun (WGS) entry which is preliminary data.</text>
</comment>
<reference evidence="3" key="1">
    <citation type="submission" date="2013-08" db="EMBL/GenBank/DDBJ databases">
        <title>Intrasporangium oryzae NRRL B-24470.</title>
        <authorList>
            <person name="Liu H."/>
            <person name="Wang G."/>
        </authorList>
    </citation>
    <scope>NUCLEOTIDE SEQUENCE [LARGE SCALE GENOMIC DNA]</scope>
    <source>
        <strain evidence="3">Q5-1</strain>
    </source>
</reference>
<dbReference type="RefSeq" id="WP_081793622.1">
    <property type="nucleotide sequence ID" value="NZ_AWQS01000059.1"/>
</dbReference>
<dbReference type="PATRIC" id="fig|584657.3.peg.1869"/>
<name>W9GJE7_9MICO</name>
<dbReference type="Pfam" id="PF08843">
    <property type="entry name" value="AbiEii"/>
    <property type="match status" value="1"/>
</dbReference>
<accession>W9GJE7</accession>
<keyword evidence="3" id="KW-1185">Reference proteome</keyword>